<comment type="caution">
    <text evidence="1">The sequence shown here is derived from an EMBL/GenBank/DDBJ whole genome shotgun (WGS) entry which is preliminary data.</text>
</comment>
<sequence>MELTFCLIDIGDAAVATVVLRDNFRWDCGGCMDFAGGFVP</sequence>
<dbReference type="STRING" id="391625.PPSIR1_33349"/>
<keyword evidence="2" id="KW-1185">Reference proteome</keyword>
<dbReference type="AlphaFoldDB" id="A6G6M6"/>
<dbReference type="EMBL" id="ABCS01000030">
    <property type="protein sequence ID" value="EDM78503.1"/>
    <property type="molecule type" value="Genomic_DNA"/>
</dbReference>
<accession>A6G6M6</accession>
<proteinExistence type="predicted"/>
<name>A6G6M6_9BACT</name>
<protein>
    <submittedName>
        <fullName evidence="1">Uncharacterized protein</fullName>
    </submittedName>
</protein>
<organism evidence="1 2">
    <name type="scientific">Plesiocystis pacifica SIR-1</name>
    <dbReference type="NCBI Taxonomy" id="391625"/>
    <lineage>
        <taxon>Bacteria</taxon>
        <taxon>Pseudomonadati</taxon>
        <taxon>Myxococcota</taxon>
        <taxon>Polyangia</taxon>
        <taxon>Nannocystales</taxon>
        <taxon>Nannocystaceae</taxon>
        <taxon>Plesiocystis</taxon>
    </lineage>
</organism>
<gene>
    <name evidence="1" type="ORF">PPSIR1_33349</name>
</gene>
<reference evidence="1 2" key="1">
    <citation type="submission" date="2007-06" db="EMBL/GenBank/DDBJ databases">
        <authorList>
            <person name="Shimkets L."/>
            <person name="Ferriera S."/>
            <person name="Johnson J."/>
            <person name="Kravitz S."/>
            <person name="Beeson K."/>
            <person name="Sutton G."/>
            <person name="Rogers Y.-H."/>
            <person name="Friedman R."/>
            <person name="Frazier M."/>
            <person name="Venter J.C."/>
        </authorList>
    </citation>
    <scope>NUCLEOTIDE SEQUENCE [LARGE SCALE GENOMIC DNA]</scope>
    <source>
        <strain evidence="1 2">SIR-1</strain>
    </source>
</reference>
<evidence type="ECO:0000313" key="2">
    <source>
        <dbReference type="Proteomes" id="UP000005801"/>
    </source>
</evidence>
<evidence type="ECO:0000313" key="1">
    <source>
        <dbReference type="EMBL" id="EDM78503.1"/>
    </source>
</evidence>
<dbReference type="Proteomes" id="UP000005801">
    <property type="component" value="Unassembled WGS sequence"/>
</dbReference>
<dbReference type="RefSeq" id="WP_006972375.1">
    <property type="nucleotide sequence ID" value="NZ_ABCS01000030.1"/>
</dbReference>